<feature type="transmembrane region" description="Helical" evidence="1">
    <location>
        <begin position="322"/>
        <end position="344"/>
    </location>
</feature>
<keyword evidence="1" id="KW-0812">Transmembrane</keyword>
<reference evidence="2 3" key="1">
    <citation type="submission" date="2024-05" db="EMBL/GenBank/DDBJ databases">
        <title>A draft genome resource for the thread blight pathogen Marasmius tenuissimus strain MS-2.</title>
        <authorList>
            <person name="Yulfo-Soto G.E."/>
            <person name="Baruah I.K."/>
            <person name="Amoako-Attah I."/>
            <person name="Bukari Y."/>
            <person name="Meinhardt L.W."/>
            <person name="Bailey B.A."/>
            <person name="Cohen S.P."/>
        </authorList>
    </citation>
    <scope>NUCLEOTIDE SEQUENCE [LARGE SCALE GENOMIC DNA]</scope>
    <source>
        <strain evidence="2 3">MS-2</strain>
    </source>
</reference>
<accession>A0ABR2ZLK5</accession>
<evidence type="ECO:0000313" key="3">
    <source>
        <dbReference type="Proteomes" id="UP001437256"/>
    </source>
</evidence>
<organism evidence="2 3">
    <name type="scientific">Marasmius tenuissimus</name>
    <dbReference type="NCBI Taxonomy" id="585030"/>
    <lineage>
        <taxon>Eukaryota</taxon>
        <taxon>Fungi</taxon>
        <taxon>Dikarya</taxon>
        <taxon>Basidiomycota</taxon>
        <taxon>Agaricomycotina</taxon>
        <taxon>Agaricomycetes</taxon>
        <taxon>Agaricomycetidae</taxon>
        <taxon>Agaricales</taxon>
        <taxon>Marasmiineae</taxon>
        <taxon>Marasmiaceae</taxon>
        <taxon>Marasmius</taxon>
    </lineage>
</organism>
<comment type="caution">
    <text evidence="2">The sequence shown here is derived from an EMBL/GenBank/DDBJ whole genome shotgun (WGS) entry which is preliminary data.</text>
</comment>
<name>A0ABR2ZLK5_9AGAR</name>
<keyword evidence="1" id="KW-1133">Transmembrane helix</keyword>
<gene>
    <name evidence="2" type="ORF">AAF712_011834</name>
</gene>
<evidence type="ECO:0000256" key="1">
    <source>
        <dbReference type="SAM" id="Phobius"/>
    </source>
</evidence>
<keyword evidence="1" id="KW-0472">Membrane</keyword>
<evidence type="ECO:0000313" key="2">
    <source>
        <dbReference type="EMBL" id="KAL0061317.1"/>
    </source>
</evidence>
<protein>
    <submittedName>
        <fullName evidence="2">Uncharacterized protein</fullName>
    </submittedName>
</protein>
<proteinExistence type="predicted"/>
<sequence length="420" mass="47093">MLLKLPEGTVVQTLHGMRPLVDFSGPNNGISVLHASFTEFLCDSSRSREFFVDTTAHHNSLVYGWLPVLVDRWGGGSGKELLDVLQTGLKILLAKSISSSLSGATHMTTTTHTHTRRAIAVERWDHLRTALRCFERVPAWLTSQGERYGPFHRQFESLATWDHFHLTIEPSVAQDFITWMILNIARCRYDCSSTRRVDLAINDYLQNLSSNNSHTIIITTLCKCLPDTIDSLSVATPLSSPSAISCDYHVNVRAGCSRTLQTFVDNLRSSGNLELKAVASNVLESDLLRRCGFLPAPFFAELDHNYHKILSIEPEPHKMTPLIAAFILLSPYGLASPVFVGLLLGTPASRISYGLGTMYSVLESHGRDDEEFVFHPSFVDYVCDQLRSKEFFIDKAKYHGYLARRWIRVLVGQCKTSTAR</sequence>
<dbReference type="EMBL" id="JBBXMP010000139">
    <property type="protein sequence ID" value="KAL0061317.1"/>
    <property type="molecule type" value="Genomic_DNA"/>
</dbReference>
<keyword evidence="3" id="KW-1185">Reference proteome</keyword>
<dbReference type="Proteomes" id="UP001437256">
    <property type="component" value="Unassembled WGS sequence"/>
</dbReference>